<evidence type="ECO:0000256" key="1">
    <source>
        <dbReference type="SAM" id="Phobius"/>
    </source>
</evidence>
<keyword evidence="1" id="KW-0812">Transmembrane</keyword>
<dbReference type="EMBL" id="JARAOO010000007">
    <property type="protein sequence ID" value="KAJ7961089.1"/>
    <property type="molecule type" value="Genomic_DNA"/>
</dbReference>
<keyword evidence="1" id="KW-0472">Membrane</keyword>
<name>A0AAD7LMX2_QUISA</name>
<keyword evidence="3" id="KW-1185">Reference proteome</keyword>
<gene>
    <name evidence="2" type="ORF">O6P43_016478</name>
</gene>
<organism evidence="2 3">
    <name type="scientific">Quillaja saponaria</name>
    <name type="common">Soap bark tree</name>
    <dbReference type="NCBI Taxonomy" id="32244"/>
    <lineage>
        <taxon>Eukaryota</taxon>
        <taxon>Viridiplantae</taxon>
        <taxon>Streptophyta</taxon>
        <taxon>Embryophyta</taxon>
        <taxon>Tracheophyta</taxon>
        <taxon>Spermatophyta</taxon>
        <taxon>Magnoliopsida</taxon>
        <taxon>eudicotyledons</taxon>
        <taxon>Gunneridae</taxon>
        <taxon>Pentapetalae</taxon>
        <taxon>rosids</taxon>
        <taxon>fabids</taxon>
        <taxon>Fabales</taxon>
        <taxon>Quillajaceae</taxon>
        <taxon>Quillaja</taxon>
    </lineage>
</organism>
<keyword evidence="1" id="KW-1133">Transmembrane helix</keyword>
<accession>A0AAD7LMX2</accession>
<feature type="transmembrane region" description="Helical" evidence="1">
    <location>
        <begin position="156"/>
        <end position="172"/>
    </location>
</feature>
<evidence type="ECO:0000313" key="2">
    <source>
        <dbReference type="EMBL" id="KAJ7961089.1"/>
    </source>
</evidence>
<evidence type="ECO:0000313" key="3">
    <source>
        <dbReference type="Proteomes" id="UP001163823"/>
    </source>
</evidence>
<protein>
    <submittedName>
        <fullName evidence="2">Polyketide synthase</fullName>
    </submittedName>
</protein>
<sequence length="201" mass="23317">MPGSKNFSFKFRATTLAPTWKFCRLSVIFKLRRFVFKVNSDPRVSNTEQQKGFLKSKFLRLVKNFRARSTKNKSSSVKKLLNLRHPEAKSLPNLLERLACEKPAFIGSLVVMILAFLIQSLCPKDYKRFISHSSVLFLYSALLFKKRKTQKMSNLLILPLVALVACSVLFYLENYFNFDEGKVSEYAWKTWKYVASHAILN</sequence>
<reference evidence="2" key="1">
    <citation type="journal article" date="2023" name="Science">
        <title>Elucidation of the pathway for biosynthesis of saponin adjuvants from the soapbark tree.</title>
        <authorList>
            <person name="Reed J."/>
            <person name="Orme A."/>
            <person name="El-Demerdash A."/>
            <person name="Owen C."/>
            <person name="Martin L.B.B."/>
            <person name="Misra R.C."/>
            <person name="Kikuchi S."/>
            <person name="Rejzek M."/>
            <person name="Martin A.C."/>
            <person name="Harkess A."/>
            <person name="Leebens-Mack J."/>
            <person name="Louveau T."/>
            <person name="Stephenson M.J."/>
            <person name="Osbourn A."/>
        </authorList>
    </citation>
    <scope>NUCLEOTIDE SEQUENCE</scope>
    <source>
        <strain evidence="2">S10</strain>
    </source>
</reference>
<proteinExistence type="predicted"/>
<dbReference type="Proteomes" id="UP001163823">
    <property type="component" value="Chromosome 7"/>
</dbReference>
<feature type="transmembrane region" description="Helical" evidence="1">
    <location>
        <begin position="103"/>
        <end position="120"/>
    </location>
</feature>
<dbReference type="AlphaFoldDB" id="A0AAD7LMX2"/>
<comment type="caution">
    <text evidence="2">The sequence shown here is derived from an EMBL/GenBank/DDBJ whole genome shotgun (WGS) entry which is preliminary data.</text>
</comment>